<evidence type="ECO:0000313" key="2">
    <source>
        <dbReference type="EMBL" id="BAM82555.1"/>
    </source>
</evidence>
<sequence>MARKMPGAQACGRNAPPAAPWIRKSPHRRTQRWRESHSNRAFGIRPSAQACGRNAPPAAPWIRKSPHRRTQRWRESHSNRAFGIRPSAQACAAPSETELGYISGATLQRSALALGNTEHIQCVWSAYRMWGEKQRADAVVENDVLIEYYDDPAEINRAFESQTAVGKQSSGARDARRAAVPEPYSDESAAPPSESRLKSFSSCARSSLERVRNVLHYSDTTTIGAGIGVLVWFGWRQAVRSARKRAQQRAPDVQHGLERRLFLAILGHGLGMRYLNEKMNPALSGSIARLAPKLYEETSPLGSDSLITPDGTPLKTGSDFPHDKTQYRALLATRQTEHVMRNAFDQVSASRPLRRDRADNESEVSPATPMEKPRPFLRAPRVQARPNGRAPCAFVTVCSSGTYVLPAVVLASTLQQYHAGIPMICLVVSTAVDKWHREVLSRAGWDVRSCSSFLSDLEWQGFLSSRDLSNRELKRPFSRRAVRHGTASHAASRFTDAHDQWERSTFDKLNIWELVDFEKLIYLDADTIVLGALHELFRYEELAAVKSGCGLFNSGVMVIHPGLHTYQALRNCLLYEEWRSAYTRGYPFPYGDQPLLNYFFKDTFTELPVAFNTTCQRRFRSRQTRVLHFNGPMKPWHVDRSSWFAAQCFWKQQRWRLWYQEYDHALSSFRANADPPEEQCFWA</sequence>
<feature type="region of interest" description="Disordered" evidence="1">
    <location>
        <begin position="301"/>
        <end position="320"/>
    </location>
</feature>
<dbReference type="Pfam" id="PF01501">
    <property type="entry name" value="Glyco_transf_8"/>
    <property type="match status" value="2"/>
</dbReference>
<protein>
    <recommendedName>
        <fullName evidence="4">Glycogenin glucosyltransferase</fullName>
    </recommendedName>
</protein>
<dbReference type="Gramene" id="CMR358CT">
    <property type="protein sequence ID" value="CMR358CT"/>
    <property type="gene ID" value="CMR358C"/>
</dbReference>
<keyword evidence="3" id="KW-1185">Reference proteome</keyword>
<evidence type="ECO:0000313" key="3">
    <source>
        <dbReference type="Proteomes" id="UP000007014"/>
    </source>
</evidence>
<feature type="region of interest" description="Disordered" evidence="1">
    <location>
        <begin position="348"/>
        <end position="374"/>
    </location>
</feature>
<dbReference type="Gene3D" id="3.90.550.10">
    <property type="entry name" value="Spore Coat Polysaccharide Biosynthesis Protein SpsA, Chain A"/>
    <property type="match status" value="1"/>
</dbReference>
<dbReference type="eggNOG" id="KOG1950">
    <property type="taxonomic scope" value="Eukaryota"/>
</dbReference>
<dbReference type="PANTHER" id="PTHR11183">
    <property type="entry name" value="GLYCOGENIN SUBFAMILY MEMBER"/>
    <property type="match status" value="1"/>
</dbReference>
<accession>M1V6W0</accession>
<dbReference type="STRING" id="280699.M1V6W0"/>
<dbReference type="HOGENOM" id="CLU_403011_0_0_1"/>
<proteinExistence type="predicted"/>
<dbReference type="GO" id="GO:0016757">
    <property type="term" value="F:glycosyltransferase activity"/>
    <property type="evidence" value="ECO:0007669"/>
    <property type="project" value="InterPro"/>
</dbReference>
<dbReference type="GeneID" id="16997013"/>
<name>M1V6W0_CYAM1</name>
<reference evidence="2 3" key="1">
    <citation type="journal article" date="2004" name="Nature">
        <title>Genome sequence of the ultrasmall unicellular red alga Cyanidioschyzon merolae 10D.</title>
        <authorList>
            <person name="Matsuzaki M."/>
            <person name="Misumi O."/>
            <person name="Shin-i T."/>
            <person name="Maruyama S."/>
            <person name="Takahara M."/>
            <person name="Miyagishima S."/>
            <person name="Mori T."/>
            <person name="Nishida K."/>
            <person name="Yagisawa F."/>
            <person name="Nishida K."/>
            <person name="Yoshida Y."/>
            <person name="Nishimura Y."/>
            <person name="Nakao S."/>
            <person name="Kobayashi T."/>
            <person name="Momoyama Y."/>
            <person name="Higashiyama T."/>
            <person name="Minoda A."/>
            <person name="Sano M."/>
            <person name="Nomoto H."/>
            <person name="Oishi K."/>
            <person name="Hayashi H."/>
            <person name="Ohta F."/>
            <person name="Nishizaka S."/>
            <person name="Haga S."/>
            <person name="Miura S."/>
            <person name="Morishita T."/>
            <person name="Kabeya Y."/>
            <person name="Terasawa K."/>
            <person name="Suzuki Y."/>
            <person name="Ishii Y."/>
            <person name="Asakawa S."/>
            <person name="Takano H."/>
            <person name="Ohta N."/>
            <person name="Kuroiwa H."/>
            <person name="Tanaka K."/>
            <person name="Shimizu N."/>
            <person name="Sugano S."/>
            <person name="Sato N."/>
            <person name="Nozaki H."/>
            <person name="Ogasawara N."/>
            <person name="Kohara Y."/>
            <person name="Kuroiwa T."/>
        </authorList>
    </citation>
    <scope>NUCLEOTIDE SEQUENCE [LARGE SCALE GENOMIC DNA]</scope>
    <source>
        <strain evidence="2 3">10D</strain>
    </source>
</reference>
<feature type="region of interest" description="Disordered" evidence="1">
    <location>
        <begin position="1"/>
        <end position="38"/>
    </location>
</feature>
<feature type="compositionally biased region" description="Polar residues" evidence="1">
    <location>
        <begin position="162"/>
        <end position="171"/>
    </location>
</feature>
<dbReference type="OrthoDB" id="1489at2759"/>
<dbReference type="Proteomes" id="UP000007014">
    <property type="component" value="Chromosome 18"/>
</dbReference>
<dbReference type="InterPro" id="IPR002495">
    <property type="entry name" value="Glyco_trans_8"/>
</dbReference>
<dbReference type="KEGG" id="cme:CYME_CMR358C"/>
<organism evidence="2 3">
    <name type="scientific">Cyanidioschyzon merolae (strain NIES-3377 / 10D)</name>
    <name type="common">Unicellular red alga</name>
    <dbReference type="NCBI Taxonomy" id="280699"/>
    <lineage>
        <taxon>Eukaryota</taxon>
        <taxon>Rhodophyta</taxon>
        <taxon>Bangiophyceae</taxon>
        <taxon>Cyanidiales</taxon>
        <taxon>Cyanidiaceae</taxon>
        <taxon>Cyanidioschyzon</taxon>
    </lineage>
</organism>
<gene>
    <name evidence="2" type="ORF">CYME_CMR358C</name>
</gene>
<dbReference type="SUPFAM" id="SSF53448">
    <property type="entry name" value="Nucleotide-diphospho-sugar transferases"/>
    <property type="match status" value="1"/>
</dbReference>
<feature type="region of interest" description="Disordered" evidence="1">
    <location>
        <begin position="162"/>
        <end position="196"/>
    </location>
</feature>
<dbReference type="SMR" id="M1V6W0"/>
<dbReference type="InterPro" id="IPR029044">
    <property type="entry name" value="Nucleotide-diphossugar_trans"/>
</dbReference>
<dbReference type="AlphaFoldDB" id="M1V6W0"/>
<reference evidence="2 3" key="2">
    <citation type="journal article" date="2007" name="BMC Biol.">
        <title>A 100%-complete sequence reveals unusually simple genomic features in the hot-spring red alga Cyanidioschyzon merolae.</title>
        <authorList>
            <person name="Nozaki H."/>
            <person name="Takano H."/>
            <person name="Misumi O."/>
            <person name="Terasawa K."/>
            <person name="Matsuzaki M."/>
            <person name="Maruyama S."/>
            <person name="Nishida K."/>
            <person name="Yagisawa F."/>
            <person name="Yoshida Y."/>
            <person name="Fujiwara T."/>
            <person name="Takio S."/>
            <person name="Tamura K."/>
            <person name="Chung S.J."/>
            <person name="Nakamura S."/>
            <person name="Kuroiwa H."/>
            <person name="Tanaka K."/>
            <person name="Sato N."/>
            <person name="Kuroiwa T."/>
        </authorList>
    </citation>
    <scope>NUCLEOTIDE SEQUENCE [LARGE SCALE GENOMIC DNA]</scope>
    <source>
        <strain evidence="2 3">10D</strain>
    </source>
</reference>
<evidence type="ECO:0008006" key="4">
    <source>
        <dbReference type="Google" id="ProtNLM"/>
    </source>
</evidence>
<dbReference type="RefSeq" id="XP_005538591.1">
    <property type="nucleotide sequence ID" value="XM_005538534.1"/>
</dbReference>
<dbReference type="EMBL" id="AP006500">
    <property type="protein sequence ID" value="BAM82555.1"/>
    <property type="molecule type" value="Genomic_DNA"/>
</dbReference>
<evidence type="ECO:0000256" key="1">
    <source>
        <dbReference type="SAM" id="MobiDB-lite"/>
    </source>
</evidence>
<dbReference type="InterPro" id="IPR050587">
    <property type="entry name" value="GNT1/Glycosyltrans_8"/>
</dbReference>